<dbReference type="InterPro" id="IPR009030">
    <property type="entry name" value="Growth_fac_rcpt_cys_sf"/>
</dbReference>
<dbReference type="SMART" id="SM00059">
    <property type="entry name" value="FN2"/>
    <property type="match status" value="1"/>
</dbReference>
<evidence type="ECO:0000256" key="3">
    <source>
        <dbReference type="PROSITE-ProRule" id="PRU00479"/>
    </source>
</evidence>
<feature type="signal peptide" evidence="4">
    <location>
        <begin position="1"/>
        <end position="24"/>
    </location>
</feature>
<dbReference type="InterPro" id="IPR036943">
    <property type="entry name" value="FN_type2_sf"/>
</dbReference>
<keyword evidence="4" id="KW-0732">Signal</keyword>
<organism evidence="7">
    <name type="scientific">Caligus clemensi</name>
    <name type="common">Sea louse</name>
    <dbReference type="NCBI Taxonomy" id="344056"/>
    <lineage>
        <taxon>Eukaryota</taxon>
        <taxon>Metazoa</taxon>
        <taxon>Ecdysozoa</taxon>
        <taxon>Arthropoda</taxon>
        <taxon>Crustacea</taxon>
        <taxon>Multicrustacea</taxon>
        <taxon>Hexanauplia</taxon>
        <taxon>Copepoda</taxon>
        <taxon>Siphonostomatoida</taxon>
        <taxon>Caligidae</taxon>
        <taxon>Caligus</taxon>
    </lineage>
</organism>
<dbReference type="PROSITE" id="PS51092">
    <property type="entry name" value="FN2_2"/>
    <property type="match status" value="1"/>
</dbReference>
<dbReference type="AlphaFoldDB" id="C1C283"/>
<protein>
    <submittedName>
        <fullName evidence="7">Cysteine-rich motor neuron 1 protein</fullName>
    </submittedName>
</protein>
<dbReference type="SUPFAM" id="SSF57184">
    <property type="entry name" value="Growth factor receptor domain"/>
    <property type="match status" value="1"/>
</dbReference>
<gene>
    <name evidence="7" type="primary">CRIM1</name>
</gene>
<dbReference type="EMBL" id="BT080962">
    <property type="protein sequence ID" value="ACO15386.1"/>
    <property type="molecule type" value="mRNA"/>
</dbReference>
<feature type="chain" id="PRO_5002905472" evidence="4">
    <location>
        <begin position="25"/>
        <end position="296"/>
    </location>
</feature>
<dbReference type="SUPFAM" id="SSF57440">
    <property type="entry name" value="Kringle-like"/>
    <property type="match status" value="1"/>
</dbReference>
<feature type="disulfide bond" evidence="3">
    <location>
        <begin position="94"/>
        <end position="120"/>
    </location>
</feature>
<evidence type="ECO:0000313" key="7">
    <source>
        <dbReference type="EMBL" id="ACO15386.1"/>
    </source>
</evidence>
<evidence type="ECO:0000259" key="6">
    <source>
        <dbReference type="PROSITE" id="PS51323"/>
    </source>
</evidence>
<evidence type="ECO:0000259" key="5">
    <source>
        <dbReference type="PROSITE" id="PS51092"/>
    </source>
</evidence>
<dbReference type="InterPro" id="IPR000562">
    <property type="entry name" value="FN_type2_dom"/>
</dbReference>
<feature type="domain" description="Fibronectin type-II" evidence="5">
    <location>
        <begin position="89"/>
        <end position="140"/>
    </location>
</feature>
<dbReference type="PROSITE" id="PS51323">
    <property type="entry name" value="IGFBP_N_2"/>
    <property type="match status" value="1"/>
</dbReference>
<accession>C1C283</accession>
<evidence type="ECO:0000256" key="1">
    <source>
        <dbReference type="ARBA" id="ARBA00022737"/>
    </source>
</evidence>
<keyword evidence="2 3" id="KW-1015">Disulfide bond</keyword>
<evidence type="ECO:0000256" key="4">
    <source>
        <dbReference type="SAM" id="SignalP"/>
    </source>
</evidence>
<evidence type="ECO:0000256" key="2">
    <source>
        <dbReference type="ARBA" id="ARBA00023157"/>
    </source>
</evidence>
<dbReference type="Pfam" id="PF00040">
    <property type="entry name" value="fn2"/>
    <property type="match status" value="1"/>
</dbReference>
<sequence>MKIYFGAFVAGVALLGLFTLEAQGLSCFCGATPCEAPKCCDSGSYTLDACGCCPVCAKGADETCGGPFRTSGSCDVGLSCLKECSCKTENGLDCIFPFNFKGNTYNYCTDAESANNNTWCATEVDADGNVHIGKWDDCDFSCPSQGYGCDTTYFFNSVGRCANKTEVESVKTRSSVEVEEGLTEADLAPLCGAVQDVNFCRCSQELLSPLTGSKTGKPCEPMHGGRVPESNGWCFLDNIKDPGNATANCYEDTTWSETHGRFWFNLACKFDVIVEGRTSPQEEYDYDDEFQIFFEE</sequence>
<dbReference type="Gene3D" id="4.10.40.20">
    <property type="match status" value="1"/>
</dbReference>
<comment type="caution">
    <text evidence="3">Lacks conserved residue(s) required for the propagation of feature annotation.</text>
</comment>
<feature type="domain" description="IGFBP N-terminal" evidence="6">
    <location>
        <begin position="23"/>
        <end position="89"/>
    </location>
</feature>
<dbReference type="GO" id="GO:0005576">
    <property type="term" value="C:extracellular region"/>
    <property type="evidence" value="ECO:0007669"/>
    <property type="project" value="InterPro"/>
</dbReference>
<dbReference type="InterPro" id="IPR013806">
    <property type="entry name" value="Kringle-like"/>
</dbReference>
<reference evidence="7" key="1">
    <citation type="submission" date="2009-03" db="EMBL/GenBank/DDBJ databases">
        <title>Caligus clemensi ESTs and full-length cDNAs.</title>
        <authorList>
            <person name="Yasuike M."/>
            <person name="von Schalburg K."/>
            <person name="Cooper G."/>
            <person name="Leong J."/>
            <person name="Jones S.R.M."/>
            <person name="Koop B.F."/>
        </authorList>
    </citation>
    <scope>NUCLEOTIDE SEQUENCE</scope>
    <source>
        <tissue evidence="7">Whole</tissue>
    </source>
</reference>
<keyword evidence="1" id="KW-0677">Repeat</keyword>
<proteinExistence type="evidence at transcript level"/>
<name>C1C283_CALCM</name>
<dbReference type="Gene3D" id="2.10.10.10">
    <property type="entry name" value="Fibronectin, type II, collagen-binding"/>
    <property type="match status" value="1"/>
</dbReference>
<dbReference type="InterPro" id="IPR000867">
    <property type="entry name" value="IGFBP-like"/>
</dbReference>